<keyword evidence="8 10" id="KW-0131">Cell cycle</keyword>
<evidence type="ECO:0000256" key="2">
    <source>
        <dbReference type="ARBA" id="ARBA00022598"/>
    </source>
</evidence>
<proteinExistence type="inferred from homology"/>
<dbReference type="EMBL" id="QUSM01000003">
    <property type="protein sequence ID" value="RGD74099.1"/>
    <property type="molecule type" value="Genomic_DNA"/>
</dbReference>
<dbReference type="GO" id="GO:0008360">
    <property type="term" value="P:regulation of cell shape"/>
    <property type="evidence" value="ECO:0007669"/>
    <property type="project" value="UniProtKB-KW"/>
</dbReference>
<keyword evidence="4 10" id="KW-0547">Nucleotide-binding</keyword>
<dbReference type="AlphaFoldDB" id="A0A3E3DYR9"/>
<dbReference type="EC" id="6.3.2.10" evidence="10 11"/>
<accession>A0A3E3DYR9</accession>
<keyword evidence="3 10" id="KW-0132">Cell division</keyword>
<evidence type="ECO:0000256" key="4">
    <source>
        <dbReference type="ARBA" id="ARBA00022741"/>
    </source>
</evidence>
<evidence type="ECO:0000256" key="9">
    <source>
        <dbReference type="ARBA" id="ARBA00023316"/>
    </source>
</evidence>
<evidence type="ECO:0000256" key="8">
    <source>
        <dbReference type="ARBA" id="ARBA00023306"/>
    </source>
</evidence>
<feature type="domain" description="Mur ligase C-terminal" evidence="13">
    <location>
        <begin position="315"/>
        <end position="440"/>
    </location>
</feature>
<keyword evidence="5 10" id="KW-0067">ATP-binding</keyword>
<dbReference type="GO" id="GO:0009252">
    <property type="term" value="P:peptidoglycan biosynthetic process"/>
    <property type="evidence" value="ECO:0007669"/>
    <property type="project" value="UniProtKB-UniRule"/>
</dbReference>
<name>A0A3E3DYR9_9FIRM</name>
<evidence type="ECO:0000256" key="11">
    <source>
        <dbReference type="RuleBase" id="RU004136"/>
    </source>
</evidence>
<sequence>MNSIGIDTLSKMINGEIIRRGKENEVSGVVIDSRLAKKGSVFFALDGTELDGHDFALSAYKNGACAVVVKREIEGADCFQIKVEDTLKALYDMAKSYKDRFDIPFVALTGSAGKTTTKDMTASVLSKKYKTMKTIGNFNSTTGVPLTLFNLEQGDEIAVVEMGMNHKGEIEKISELVEPDLAMITNVGVTHIENLGSKENIFKAKTEITKGLKKGGTLLVNGDDEFFKDYTNDEFNVVKVGINHGDFRAADILYSSKGAKFMVDYNGKNYTFCTKIPAKYSVYNALFAIYTGFHFGLNYEQIKEGLDDFMPTGNRMKIEEVNGITLIDDTYNSNPEALKEALGLLNRIGGNNRKVAVLGDMLELGEKSEEEHEACGKAAAENGVELLLACGDYAMHYIKGAGENGMDPGKALYFFEKNYLVEEVFDFLKEGDFVLVKASRGMKFEDVVDAIKKGGVF</sequence>
<dbReference type="PANTHER" id="PTHR43024:SF1">
    <property type="entry name" value="UDP-N-ACETYLMURAMOYL-TRIPEPTIDE--D-ALANYL-D-ALANINE LIGASE"/>
    <property type="match status" value="1"/>
</dbReference>
<dbReference type="GO" id="GO:0005737">
    <property type="term" value="C:cytoplasm"/>
    <property type="evidence" value="ECO:0007669"/>
    <property type="project" value="UniProtKB-SubCell"/>
</dbReference>
<dbReference type="GO" id="GO:0051301">
    <property type="term" value="P:cell division"/>
    <property type="evidence" value="ECO:0007669"/>
    <property type="project" value="UniProtKB-KW"/>
</dbReference>
<comment type="subcellular location">
    <subcellularLocation>
        <location evidence="10 11">Cytoplasm</location>
    </subcellularLocation>
</comment>
<dbReference type="InterPro" id="IPR035911">
    <property type="entry name" value="MurE/MurF_N"/>
</dbReference>
<dbReference type="Proteomes" id="UP000261212">
    <property type="component" value="Unassembled WGS sequence"/>
</dbReference>
<gene>
    <name evidence="10" type="primary">murF</name>
    <name evidence="15" type="ORF">DW687_04850</name>
</gene>
<dbReference type="GO" id="GO:0047480">
    <property type="term" value="F:UDP-N-acetylmuramoyl-tripeptide-D-alanyl-D-alanine ligase activity"/>
    <property type="evidence" value="ECO:0007669"/>
    <property type="project" value="UniProtKB-UniRule"/>
</dbReference>
<dbReference type="GO" id="GO:0005524">
    <property type="term" value="F:ATP binding"/>
    <property type="evidence" value="ECO:0007669"/>
    <property type="project" value="UniProtKB-UniRule"/>
</dbReference>
<dbReference type="InterPro" id="IPR004101">
    <property type="entry name" value="Mur_ligase_C"/>
</dbReference>
<dbReference type="Gene3D" id="3.40.1390.10">
    <property type="entry name" value="MurE/MurF, N-terminal domain"/>
    <property type="match status" value="1"/>
</dbReference>
<dbReference type="InterPro" id="IPR005863">
    <property type="entry name" value="UDP-N-AcMur_synth"/>
</dbReference>
<dbReference type="GO" id="GO:0071555">
    <property type="term" value="P:cell wall organization"/>
    <property type="evidence" value="ECO:0007669"/>
    <property type="project" value="UniProtKB-KW"/>
</dbReference>
<keyword evidence="9 10" id="KW-0961">Cell wall biogenesis/degradation</keyword>
<evidence type="ECO:0000313" key="15">
    <source>
        <dbReference type="EMBL" id="RGD74099.1"/>
    </source>
</evidence>
<evidence type="ECO:0000259" key="12">
    <source>
        <dbReference type="Pfam" id="PF01225"/>
    </source>
</evidence>
<dbReference type="Gene3D" id="3.90.190.20">
    <property type="entry name" value="Mur ligase, C-terminal domain"/>
    <property type="match status" value="1"/>
</dbReference>
<dbReference type="UniPathway" id="UPA00219"/>
<comment type="similarity">
    <text evidence="10">Belongs to the MurCDEF family. MurF subfamily.</text>
</comment>
<feature type="binding site" evidence="10">
    <location>
        <begin position="110"/>
        <end position="116"/>
    </location>
    <ligand>
        <name>ATP</name>
        <dbReference type="ChEBI" id="CHEBI:30616"/>
    </ligand>
</feature>
<dbReference type="InterPro" id="IPR036615">
    <property type="entry name" value="Mur_ligase_C_dom_sf"/>
</dbReference>
<dbReference type="InterPro" id="IPR051046">
    <property type="entry name" value="MurCDEF_CellWall_CoF430Synth"/>
</dbReference>
<dbReference type="PANTHER" id="PTHR43024">
    <property type="entry name" value="UDP-N-ACETYLMURAMOYL-TRIPEPTIDE--D-ALANYL-D-ALANINE LIGASE"/>
    <property type="match status" value="1"/>
</dbReference>
<feature type="domain" description="Mur ligase central" evidence="14">
    <location>
        <begin position="109"/>
        <end position="290"/>
    </location>
</feature>
<comment type="pathway">
    <text evidence="10 11">Cell wall biogenesis; peptidoglycan biosynthesis.</text>
</comment>
<dbReference type="InterPro" id="IPR036565">
    <property type="entry name" value="Mur-like_cat_sf"/>
</dbReference>
<comment type="catalytic activity">
    <reaction evidence="10 11">
        <text>D-alanyl-D-alanine + UDP-N-acetyl-alpha-D-muramoyl-L-alanyl-gamma-D-glutamyl-meso-2,6-diaminopimelate + ATP = UDP-N-acetyl-alpha-D-muramoyl-L-alanyl-gamma-D-glutamyl-meso-2,6-diaminopimeloyl-D-alanyl-D-alanine + ADP + phosphate + H(+)</text>
        <dbReference type="Rhea" id="RHEA:28374"/>
        <dbReference type="ChEBI" id="CHEBI:15378"/>
        <dbReference type="ChEBI" id="CHEBI:30616"/>
        <dbReference type="ChEBI" id="CHEBI:43474"/>
        <dbReference type="ChEBI" id="CHEBI:57822"/>
        <dbReference type="ChEBI" id="CHEBI:61386"/>
        <dbReference type="ChEBI" id="CHEBI:83905"/>
        <dbReference type="ChEBI" id="CHEBI:456216"/>
        <dbReference type="EC" id="6.3.2.10"/>
    </reaction>
</comment>
<dbReference type="SUPFAM" id="SSF63418">
    <property type="entry name" value="MurE/MurF N-terminal domain"/>
    <property type="match status" value="1"/>
</dbReference>
<reference evidence="15 16" key="1">
    <citation type="submission" date="2018-08" db="EMBL/GenBank/DDBJ databases">
        <title>A genome reference for cultivated species of the human gut microbiota.</title>
        <authorList>
            <person name="Zou Y."/>
            <person name="Xue W."/>
            <person name="Luo G."/>
        </authorList>
    </citation>
    <scope>NUCLEOTIDE SEQUENCE [LARGE SCALE GENOMIC DNA]</scope>
    <source>
        <strain evidence="15 16">AM25-6</strain>
    </source>
</reference>
<dbReference type="NCBIfam" id="TIGR01143">
    <property type="entry name" value="murF"/>
    <property type="match status" value="1"/>
</dbReference>
<dbReference type="GO" id="GO:0008766">
    <property type="term" value="F:UDP-N-acetylmuramoylalanyl-D-glutamyl-2,6-diaminopimelate-D-alanyl-D-alanine ligase activity"/>
    <property type="evidence" value="ECO:0007669"/>
    <property type="project" value="RHEA"/>
</dbReference>
<dbReference type="HAMAP" id="MF_02019">
    <property type="entry name" value="MurF"/>
    <property type="match status" value="1"/>
</dbReference>
<dbReference type="InterPro" id="IPR013221">
    <property type="entry name" value="Mur_ligase_cen"/>
</dbReference>
<evidence type="ECO:0000256" key="10">
    <source>
        <dbReference type="HAMAP-Rule" id="MF_02019"/>
    </source>
</evidence>
<keyword evidence="2 10" id="KW-0436">Ligase</keyword>
<dbReference type="SUPFAM" id="SSF53623">
    <property type="entry name" value="MurD-like peptide ligases, catalytic domain"/>
    <property type="match status" value="1"/>
</dbReference>
<keyword evidence="6 10" id="KW-0133">Cell shape</keyword>
<evidence type="ECO:0000256" key="3">
    <source>
        <dbReference type="ARBA" id="ARBA00022618"/>
    </source>
</evidence>
<dbReference type="SUPFAM" id="SSF53244">
    <property type="entry name" value="MurD-like peptide ligases, peptide-binding domain"/>
    <property type="match status" value="1"/>
</dbReference>
<comment type="caution">
    <text evidence="15">The sequence shown here is derived from an EMBL/GenBank/DDBJ whole genome shotgun (WGS) entry which is preliminary data.</text>
</comment>
<dbReference type="Gene3D" id="3.40.1190.10">
    <property type="entry name" value="Mur-like, catalytic domain"/>
    <property type="match status" value="1"/>
</dbReference>
<organism evidence="15 16">
    <name type="scientific">Anaerofustis stercorihominis</name>
    <dbReference type="NCBI Taxonomy" id="214853"/>
    <lineage>
        <taxon>Bacteria</taxon>
        <taxon>Bacillati</taxon>
        <taxon>Bacillota</taxon>
        <taxon>Clostridia</taxon>
        <taxon>Eubacteriales</taxon>
        <taxon>Eubacteriaceae</taxon>
        <taxon>Anaerofustis</taxon>
    </lineage>
</organism>
<evidence type="ECO:0000256" key="1">
    <source>
        <dbReference type="ARBA" id="ARBA00022490"/>
    </source>
</evidence>
<evidence type="ECO:0000313" key="16">
    <source>
        <dbReference type="Proteomes" id="UP000261212"/>
    </source>
</evidence>
<evidence type="ECO:0000256" key="6">
    <source>
        <dbReference type="ARBA" id="ARBA00022960"/>
    </source>
</evidence>
<keyword evidence="1 10" id="KW-0963">Cytoplasm</keyword>
<feature type="domain" description="Mur ligase N-terminal catalytic" evidence="12">
    <location>
        <begin position="25"/>
        <end position="97"/>
    </location>
</feature>
<comment type="function">
    <text evidence="10 11">Involved in cell wall formation. Catalyzes the final step in the synthesis of UDP-N-acetylmuramoyl-pentapeptide, the precursor of murein.</text>
</comment>
<dbReference type="Pfam" id="PF02875">
    <property type="entry name" value="Mur_ligase_C"/>
    <property type="match status" value="1"/>
</dbReference>
<evidence type="ECO:0000259" key="13">
    <source>
        <dbReference type="Pfam" id="PF02875"/>
    </source>
</evidence>
<evidence type="ECO:0000259" key="14">
    <source>
        <dbReference type="Pfam" id="PF08245"/>
    </source>
</evidence>
<dbReference type="Pfam" id="PF08245">
    <property type="entry name" value="Mur_ligase_M"/>
    <property type="match status" value="1"/>
</dbReference>
<evidence type="ECO:0000256" key="5">
    <source>
        <dbReference type="ARBA" id="ARBA00022840"/>
    </source>
</evidence>
<keyword evidence="7 10" id="KW-0573">Peptidoglycan synthesis</keyword>
<dbReference type="Pfam" id="PF01225">
    <property type="entry name" value="Mur_ligase"/>
    <property type="match status" value="1"/>
</dbReference>
<evidence type="ECO:0000256" key="7">
    <source>
        <dbReference type="ARBA" id="ARBA00022984"/>
    </source>
</evidence>
<protein>
    <recommendedName>
        <fullName evidence="10 11">UDP-N-acetylmuramoyl-tripeptide--D-alanyl-D-alanine ligase</fullName>
        <ecNumber evidence="10 11">6.3.2.10</ecNumber>
    </recommendedName>
    <alternativeName>
        <fullName evidence="10">D-alanyl-D-alanine-adding enzyme</fullName>
    </alternativeName>
</protein>
<dbReference type="InterPro" id="IPR000713">
    <property type="entry name" value="Mur_ligase_N"/>
</dbReference>
<dbReference type="RefSeq" id="WP_117531945.1">
    <property type="nucleotide sequence ID" value="NZ_QUSM01000003.1"/>
</dbReference>